<comment type="caution">
    <text evidence="2">The sequence shown here is derived from an EMBL/GenBank/DDBJ whole genome shotgun (WGS) entry which is preliminary data.</text>
</comment>
<dbReference type="CDD" id="cd00609">
    <property type="entry name" value="AAT_like"/>
    <property type="match status" value="1"/>
</dbReference>
<evidence type="ECO:0000313" key="3">
    <source>
        <dbReference type="Proteomes" id="UP000590749"/>
    </source>
</evidence>
<evidence type="ECO:0000259" key="1">
    <source>
        <dbReference type="Pfam" id="PF00155"/>
    </source>
</evidence>
<dbReference type="Pfam" id="PF00155">
    <property type="entry name" value="Aminotran_1_2"/>
    <property type="match status" value="1"/>
</dbReference>
<protein>
    <submittedName>
        <fullName evidence="2">DNA-binding transcriptional MocR family regulator</fullName>
    </submittedName>
</protein>
<dbReference type="Gene3D" id="3.40.640.10">
    <property type="entry name" value="Type I PLP-dependent aspartate aminotransferase-like (Major domain)"/>
    <property type="match status" value="1"/>
</dbReference>
<reference evidence="2 3" key="1">
    <citation type="submission" date="2020-08" db="EMBL/GenBank/DDBJ databases">
        <title>Genomic Encyclopedia of Type Strains, Phase III (KMG-III): the genomes of soil and plant-associated and newly described type strains.</title>
        <authorList>
            <person name="Whitman W."/>
        </authorList>
    </citation>
    <scope>NUCLEOTIDE SEQUENCE [LARGE SCALE GENOMIC DNA]</scope>
    <source>
        <strain evidence="2 3">CECT 3287</strain>
    </source>
</reference>
<feature type="domain" description="Aminotransferase class I/classII large" evidence="1">
    <location>
        <begin position="54"/>
        <end position="339"/>
    </location>
</feature>
<dbReference type="Proteomes" id="UP000590749">
    <property type="component" value="Unassembled WGS sequence"/>
</dbReference>
<evidence type="ECO:0000313" key="2">
    <source>
        <dbReference type="EMBL" id="MBB3093934.1"/>
    </source>
</evidence>
<dbReference type="InterPro" id="IPR015424">
    <property type="entry name" value="PyrdxlP-dep_Trfase"/>
</dbReference>
<proteinExistence type="predicted"/>
<dbReference type="SUPFAM" id="SSF53383">
    <property type="entry name" value="PLP-dependent transferases"/>
    <property type="match status" value="1"/>
</dbReference>
<keyword evidence="2" id="KW-0238">DNA-binding</keyword>
<dbReference type="InterPro" id="IPR015421">
    <property type="entry name" value="PyrdxlP-dep_Trfase_major"/>
</dbReference>
<dbReference type="InterPro" id="IPR004839">
    <property type="entry name" value="Aminotransferase_I/II_large"/>
</dbReference>
<gene>
    <name evidence="2" type="ORF">FHR83_001583</name>
</gene>
<name>A0A7W5ADG0_9ACTN</name>
<dbReference type="GO" id="GO:0030170">
    <property type="term" value="F:pyridoxal phosphate binding"/>
    <property type="evidence" value="ECO:0007669"/>
    <property type="project" value="InterPro"/>
</dbReference>
<dbReference type="InterPro" id="IPR015422">
    <property type="entry name" value="PyrdxlP-dep_Trfase_small"/>
</dbReference>
<dbReference type="GO" id="GO:0047536">
    <property type="term" value="F:2-aminoadipate transaminase activity"/>
    <property type="evidence" value="ECO:0007669"/>
    <property type="project" value="TreeGrafter"/>
</dbReference>
<keyword evidence="3" id="KW-1185">Reference proteome</keyword>
<dbReference type="RefSeq" id="WP_183218028.1">
    <property type="nucleotide sequence ID" value="NZ_BMPW01000015.1"/>
</dbReference>
<dbReference type="Gene3D" id="3.90.1150.10">
    <property type="entry name" value="Aspartate Aminotransferase, domain 1"/>
    <property type="match status" value="1"/>
</dbReference>
<sequence>MIQFEHRPGILDLSWGHPRPGLLPVRAWAESGANLDWRALTYGSSAGPDPLLEWLGDPGRTFVTGGASHALALVTQVLARPGDVVLVDSPTYHLAFPILADRGLRIVQGGSVHQVRPKLIYLVPTFGNPTGASLPEERRAGLIEAAREVGATIVEDDTYRELSYDGPAPESLWSMAGGDPVVRLGSFAKTVAPGLRLGWINAEPEIIARLTGLGYVHSGGGVNHTTAVTMGAFCAGGGFERHVAGLRASYRTQRNALVDALRKHLPQLDVPSPAGGWFVWLRLPAGVTAEALLPVAEERGVSFVPGPRFWADGSGGADRIRLSFSLLSAAELEVAAARLGEAVAVIAHNR</sequence>
<accession>A0A7W5ADG0</accession>
<dbReference type="EMBL" id="JACHXF010000002">
    <property type="protein sequence ID" value="MBB3093934.1"/>
    <property type="molecule type" value="Genomic_DNA"/>
</dbReference>
<dbReference type="PANTHER" id="PTHR42858">
    <property type="entry name" value="AMINOTRANSFERASE"/>
    <property type="match status" value="1"/>
</dbReference>
<dbReference type="AlphaFoldDB" id="A0A7W5ADG0"/>
<dbReference type="GO" id="GO:0003677">
    <property type="term" value="F:DNA binding"/>
    <property type="evidence" value="ECO:0007669"/>
    <property type="project" value="UniProtKB-KW"/>
</dbReference>
<organism evidence="2 3">
    <name type="scientific">Actinoplanes campanulatus</name>
    <dbReference type="NCBI Taxonomy" id="113559"/>
    <lineage>
        <taxon>Bacteria</taxon>
        <taxon>Bacillati</taxon>
        <taxon>Actinomycetota</taxon>
        <taxon>Actinomycetes</taxon>
        <taxon>Micromonosporales</taxon>
        <taxon>Micromonosporaceae</taxon>
        <taxon>Actinoplanes</taxon>
    </lineage>
</organism>
<dbReference type="PANTHER" id="PTHR42858:SF1">
    <property type="entry name" value="LD15494P"/>
    <property type="match status" value="1"/>
</dbReference>